<name>A0A9D5Q560_9BACT</name>
<reference evidence="2" key="1">
    <citation type="submission" date="2019-11" db="EMBL/GenBank/DDBJ databases">
        <title>Microbial mats filling the niche in hypersaline microbial mats.</title>
        <authorList>
            <person name="Wong H.L."/>
            <person name="Macleod F.I."/>
            <person name="White R.A. III"/>
            <person name="Burns B.P."/>
        </authorList>
    </citation>
    <scope>NUCLEOTIDE SEQUENCE</scope>
    <source>
        <strain evidence="2">Rbin_158</strain>
    </source>
</reference>
<accession>A0A9D5Q560</accession>
<dbReference type="InterPro" id="IPR007842">
    <property type="entry name" value="HEPN_dom"/>
</dbReference>
<dbReference type="AlphaFoldDB" id="A0A9D5Q560"/>
<comment type="caution">
    <text evidence="2">The sequence shown here is derived from an EMBL/GenBank/DDBJ whole genome shotgun (WGS) entry which is preliminary data.</text>
</comment>
<dbReference type="Proteomes" id="UP000649604">
    <property type="component" value="Unassembled WGS sequence"/>
</dbReference>
<sequence length="129" mass="15067">MKNETHQWLEYAEQDYQAAQILLQSHLYNPCLYHVQQSIEKYLKAIIVEYEFGFQRTHSIRGLVNIVSQHGVLVEIAEDDIDLIDAIYMPVRYPVGSALPLFEPNQAICQQCLRIADRLGQWLQEMFRG</sequence>
<proteinExistence type="predicted"/>
<dbReference type="SUPFAM" id="SSF81593">
    <property type="entry name" value="Nucleotidyltransferase substrate binding subunit/domain"/>
    <property type="match status" value="1"/>
</dbReference>
<organism evidence="2 3">
    <name type="scientific">candidate division KSB3 bacterium</name>
    <dbReference type="NCBI Taxonomy" id="2044937"/>
    <lineage>
        <taxon>Bacteria</taxon>
        <taxon>candidate division KSB3</taxon>
    </lineage>
</organism>
<dbReference type="Gene3D" id="1.20.120.330">
    <property type="entry name" value="Nucleotidyltransferases domain 2"/>
    <property type="match status" value="1"/>
</dbReference>
<evidence type="ECO:0000313" key="2">
    <source>
        <dbReference type="EMBL" id="MBD3324479.1"/>
    </source>
</evidence>
<evidence type="ECO:0000259" key="1">
    <source>
        <dbReference type="PROSITE" id="PS50910"/>
    </source>
</evidence>
<evidence type="ECO:0000313" key="3">
    <source>
        <dbReference type="Proteomes" id="UP000649604"/>
    </source>
</evidence>
<feature type="domain" description="HEPN" evidence="1">
    <location>
        <begin position="9"/>
        <end position="119"/>
    </location>
</feature>
<dbReference type="Pfam" id="PF05168">
    <property type="entry name" value="HEPN"/>
    <property type="match status" value="1"/>
</dbReference>
<dbReference type="PROSITE" id="PS50910">
    <property type="entry name" value="HEPN"/>
    <property type="match status" value="1"/>
</dbReference>
<protein>
    <submittedName>
        <fullName evidence="2">HEPN domain-containing protein</fullName>
    </submittedName>
</protein>
<gene>
    <name evidence="2" type="ORF">GF339_07830</name>
</gene>
<dbReference type="SMART" id="SM00748">
    <property type="entry name" value="HEPN"/>
    <property type="match status" value="1"/>
</dbReference>
<dbReference type="EMBL" id="WJJP01000241">
    <property type="protein sequence ID" value="MBD3324479.1"/>
    <property type="molecule type" value="Genomic_DNA"/>
</dbReference>